<dbReference type="Pfam" id="PF20681">
    <property type="entry name" value="DUF6818"/>
    <property type="match status" value="1"/>
</dbReference>
<organism evidence="3 4">
    <name type="scientific">Mycena venus</name>
    <dbReference type="NCBI Taxonomy" id="2733690"/>
    <lineage>
        <taxon>Eukaryota</taxon>
        <taxon>Fungi</taxon>
        <taxon>Dikarya</taxon>
        <taxon>Basidiomycota</taxon>
        <taxon>Agaricomycotina</taxon>
        <taxon>Agaricomycetes</taxon>
        <taxon>Agaricomycetidae</taxon>
        <taxon>Agaricales</taxon>
        <taxon>Marasmiineae</taxon>
        <taxon>Mycenaceae</taxon>
        <taxon>Mycena</taxon>
    </lineage>
</organism>
<evidence type="ECO:0000313" key="3">
    <source>
        <dbReference type="EMBL" id="KAF7344734.1"/>
    </source>
</evidence>
<name>A0A8H6XQQ3_9AGAR</name>
<evidence type="ECO:0000256" key="1">
    <source>
        <dbReference type="SAM" id="MobiDB-lite"/>
    </source>
</evidence>
<evidence type="ECO:0000259" key="2">
    <source>
        <dbReference type="Pfam" id="PF20681"/>
    </source>
</evidence>
<keyword evidence="4" id="KW-1185">Reference proteome</keyword>
<dbReference type="AlphaFoldDB" id="A0A8H6XQQ3"/>
<sequence length="483" mass="53040">MLPLSEVRPLIHHIRYRLHISFVMSDPAPPPFTQKAFAPPASSQSTQPPANVPGIQCNANGFPWLRNPDENWVIAPHFEAPAPPASSAMAQSAAQPAFFNFPPTLSGHPLMLGGPNSTYPPPIDPRLLSQLPDGDNLDLTDLHTIAKTCLGNPAPKVGGSRQKNKDPRGKKCRYSFNSDNGASDREHAPKEDITKLLNYVEKHLPLGQKGWKAIQSDFGKWASGSGRLERDVKSLQTKYKLLLKTKKPTGDAHCPPEIKHLSDSEFDDDSDGSIKVFDPPAAVCTAVAHHAPSPPLRRKSRMNTPELVNKLSCAFDPDALKSWNNERAQQSFQTMQFFTLSQQLRDMQTTIEALHTQITVLQNHSHDVERAHDRAEMQLKMHGGWYAGHTKPVYCSQFKGRSDVQHDNGQVCYEQVYPDGGACTYWISDPSTDGDNKSNKENQNPSCTHFCPSSPSLAPDNAVAGPSTVNGGLATGDKALLEI</sequence>
<feature type="region of interest" description="Disordered" evidence="1">
    <location>
        <begin position="433"/>
        <end position="452"/>
    </location>
</feature>
<feature type="region of interest" description="Disordered" evidence="1">
    <location>
        <begin position="151"/>
        <end position="189"/>
    </location>
</feature>
<dbReference type="PANTHER" id="PTHR34409:SF1">
    <property type="entry name" value="MYB-LIKE DOMAIN-CONTAINING PROTEIN"/>
    <property type="match status" value="1"/>
</dbReference>
<dbReference type="PANTHER" id="PTHR34409">
    <property type="entry name" value="SET DOMAIN-CONTAINING PROTEIN"/>
    <property type="match status" value="1"/>
</dbReference>
<gene>
    <name evidence="3" type="ORF">MVEN_01634100</name>
</gene>
<protein>
    <recommendedName>
        <fullName evidence="2">DUF6818 domain-containing protein</fullName>
    </recommendedName>
</protein>
<proteinExistence type="predicted"/>
<reference evidence="3" key="1">
    <citation type="submission" date="2020-05" db="EMBL/GenBank/DDBJ databases">
        <title>Mycena genomes resolve the evolution of fungal bioluminescence.</title>
        <authorList>
            <person name="Tsai I.J."/>
        </authorList>
    </citation>
    <scope>NUCLEOTIDE SEQUENCE</scope>
    <source>
        <strain evidence="3">CCC161011</strain>
    </source>
</reference>
<dbReference type="OrthoDB" id="99432at2759"/>
<accession>A0A8H6XQQ3</accession>
<evidence type="ECO:0000313" key="4">
    <source>
        <dbReference type="Proteomes" id="UP000620124"/>
    </source>
</evidence>
<dbReference type="InterPro" id="IPR049203">
    <property type="entry name" value="DUF6818"/>
</dbReference>
<dbReference type="EMBL" id="JACAZI010000014">
    <property type="protein sequence ID" value="KAF7344734.1"/>
    <property type="molecule type" value="Genomic_DNA"/>
</dbReference>
<feature type="domain" description="DUF6818" evidence="2">
    <location>
        <begin position="205"/>
        <end position="260"/>
    </location>
</feature>
<comment type="caution">
    <text evidence="3">The sequence shown here is derived from an EMBL/GenBank/DDBJ whole genome shotgun (WGS) entry which is preliminary data.</text>
</comment>
<dbReference type="Proteomes" id="UP000620124">
    <property type="component" value="Unassembled WGS sequence"/>
</dbReference>
<feature type="compositionally biased region" description="Polar residues" evidence="1">
    <location>
        <begin position="441"/>
        <end position="452"/>
    </location>
</feature>